<accession>A0ACC3SDV8</accession>
<evidence type="ECO:0000313" key="1">
    <source>
        <dbReference type="EMBL" id="KAK8208071.1"/>
    </source>
</evidence>
<dbReference type="Proteomes" id="UP001320706">
    <property type="component" value="Unassembled WGS sequence"/>
</dbReference>
<dbReference type="EMBL" id="JAMKPW020000019">
    <property type="protein sequence ID" value="KAK8208071.1"/>
    <property type="molecule type" value="Genomic_DNA"/>
</dbReference>
<organism evidence="1 2">
    <name type="scientific">Zalaria obscura</name>
    <dbReference type="NCBI Taxonomy" id="2024903"/>
    <lineage>
        <taxon>Eukaryota</taxon>
        <taxon>Fungi</taxon>
        <taxon>Dikarya</taxon>
        <taxon>Ascomycota</taxon>
        <taxon>Pezizomycotina</taxon>
        <taxon>Dothideomycetes</taxon>
        <taxon>Dothideomycetidae</taxon>
        <taxon>Dothideales</taxon>
        <taxon>Zalariaceae</taxon>
        <taxon>Zalaria</taxon>
    </lineage>
</organism>
<evidence type="ECO:0000313" key="2">
    <source>
        <dbReference type="Proteomes" id="UP001320706"/>
    </source>
</evidence>
<reference evidence="1" key="1">
    <citation type="submission" date="2024-02" db="EMBL/GenBank/DDBJ databases">
        <title>Metagenome Assembled Genome of Zalaria obscura JY119.</title>
        <authorList>
            <person name="Vighnesh L."/>
            <person name="Jagadeeshwari U."/>
            <person name="Venkata Ramana C."/>
            <person name="Sasikala C."/>
        </authorList>
    </citation>
    <scope>NUCLEOTIDE SEQUENCE</scope>
    <source>
        <strain evidence="1">JY119</strain>
    </source>
</reference>
<protein>
    <submittedName>
        <fullName evidence="1">Uncharacterized protein</fullName>
    </submittedName>
</protein>
<sequence>MKSKVHPQHNEGHFNTAGRTLCLERTTHRPTPNRETKARRESTTNQDPGAQCHDPAQLRRPHLPGAQWQDLPRCQDNGGYGRPQAWRICADEETVHVQADEEQVVQDGDGSVASEAWMVYGRFVGLHYDFGLHTLVSYRSGFHSLCVESI</sequence>
<proteinExistence type="predicted"/>
<keyword evidence="2" id="KW-1185">Reference proteome</keyword>
<gene>
    <name evidence="1" type="ORF">M8818_004109</name>
</gene>
<name>A0ACC3SDV8_9PEZI</name>
<comment type="caution">
    <text evidence="1">The sequence shown here is derived from an EMBL/GenBank/DDBJ whole genome shotgun (WGS) entry which is preliminary data.</text>
</comment>